<reference evidence="3 4" key="1">
    <citation type="submission" date="2018-09" db="EMBL/GenBank/DDBJ databases">
        <title>Discovery and Ecogenomic Context for Candidatus Cryosericales, a Global Caldiserica Order Active in Thawing Permafrost.</title>
        <authorList>
            <person name="Martinez M.A."/>
            <person name="Woodcroft B.J."/>
            <person name="Ignacio Espinoza J.C."/>
            <person name="Zayed A."/>
            <person name="Singleton C.M."/>
            <person name="Boyd J."/>
            <person name="Li Y.-F."/>
            <person name="Purvine S."/>
            <person name="Maughan H."/>
            <person name="Hodgkins S.B."/>
            <person name="Anderson D."/>
            <person name="Sederholm M."/>
            <person name="Temperton B."/>
            <person name="Saleska S.R."/>
            <person name="Tyson G.W."/>
            <person name="Rich V.I."/>
        </authorList>
    </citation>
    <scope>NUCLEOTIDE SEQUENCE [LARGE SCALE GENOMIC DNA]</scope>
    <source>
        <strain evidence="1 3">SMC2</strain>
        <strain evidence="2 4">SMC3</strain>
    </source>
</reference>
<proteinExistence type="predicted"/>
<keyword evidence="3" id="KW-1185">Reference proteome</keyword>
<evidence type="ECO:0000313" key="2">
    <source>
        <dbReference type="EMBL" id="RIE12643.1"/>
    </source>
</evidence>
<dbReference type="AlphaFoldDB" id="A0A398DDS4"/>
<evidence type="ECO:0000313" key="4">
    <source>
        <dbReference type="Proteomes" id="UP000266042"/>
    </source>
</evidence>
<organism evidence="2 4">
    <name type="scientific">Candidatus Cryosericum hinesii</name>
    <dbReference type="NCBI Taxonomy" id="2290915"/>
    <lineage>
        <taxon>Bacteria</taxon>
        <taxon>Pseudomonadati</taxon>
        <taxon>Caldisericota/Cryosericota group</taxon>
        <taxon>Candidatus Cryosericota</taxon>
        <taxon>Candidatus Cryosericia</taxon>
        <taxon>Candidatus Cryosericales</taxon>
        <taxon>Candidatus Cryosericaceae</taxon>
        <taxon>Candidatus Cryosericum</taxon>
    </lineage>
</organism>
<dbReference type="Proteomes" id="UP000266042">
    <property type="component" value="Unassembled WGS sequence"/>
</dbReference>
<evidence type="ECO:0000313" key="1">
    <source>
        <dbReference type="EMBL" id="RIE12445.1"/>
    </source>
</evidence>
<sequence length="65" mass="6976">MARSAIAVRAIFEGGHVTDNEVTDYTATIRNTRLLSMATFAYLVVDMDSVAVDCVSVSIPVLNAL</sequence>
<dbReference type="EMBL" id="QXIW01000029">
    <property type="protein sequence ID" value="RIE12643.1"/>
    <property type="molecule type" value="Genomic_DNA"/>
</dbReference>
<gene>
    <name evidence="1" type="ORF">SMC2_07535</name>
    <name evidence="2" type="ORF">SMC3_06080</name>
</gene>
<evidence type="ECO:0000313" key="3">
    <source>
        <dbReference type="Proteomes" id="UP000265724"/>
    </source>
</evidence>
<accession>A0A398DDS4</accession>
<dbReference type="Proteomes" id="UP000265724">
    <property type="component" value="Unassembled WGS sequence"/>
</dbReference>
<protein>
    <submittedName>
        <fullName evidence="2">Uncharacterized protein</fullName>
    </submittedName>
</protein>
<comment type="caution">
    <text evidence="2">The sequence shown here is derived from an EMBL/GenBank/DDBJ whole genome shotgun (WGS) entry which is preliminary data.</text>
</comment>
<name>A0A398DDS4_9BACT</name>
<dbReference type="EMBL" id="QXIX01000055">
    <property type="protein sequence ID" value="RIE12445.1"/>
    <property type="molecule type" value="Genomic_DNA"/>
</dbReference>